<name>A0A2T3KSI5_PHOLD</name>
<dbReference type="InterPro" id="IPR009057">
    <property type="entry name" value="Homeodomain-like_sf"/>
</dbReference>
<dbReference type="Proteomes" id="UP000240530">
    <property type="component" value="Unassembled WGS sequence"/>
</dbReference>
<keyword evidence="2" id="KW-0804">Transcription</keyword>
<proteinExistence type="predicted"/>
<feature type="domain" description="HTH araC/xylS-type" evidence="3">
    <location>
        <begin position="200"/>
        <end position="298"/>
    </location>
</feature>
<dbReference type="PROSITE" id="PS01124">
    <property type="entry name" value="HTH_ARAC_FAMILY_2"/>
    <property type="match status" value="1"/>
</dbReference>
<keyword evidence="1" id="KW-0805">Transcription regulation</keyword>
<dbReference type="EMBL" id="PYNS01000019">
    <property type="protein sequence ID" value="PSV09356.1"/>
    <property type="molecule type" value="Genomic_DNA"/>
</dbReference>
<dbReference type="GO" id="GO:0003700">
    <property type="term" value="F:DNA-binding transcription factor activity"/>
    <property type="evidence" value="ECO:0007669"/>
    <property type="project" value="InterPro"/>
</dbReference>
<dbReference type="GO" id="GO:0043565">
    <property type="term" value="F:sequence-specific DNA binding"/>
    <property type="evidence" value="ECO:0007669"/>
    <property type="project" value="InterPro"/>
</dbReference>
<evidence type="ECO:0000256" key="2">
    <source>
        <dbReference type="ARBA" id="ARBA00023163"/>
    </source>
</evidence>
<evidence type="ECO:0000313" key="4">
    <source>
        <dbReference type="EMBL" id="PSV09356.1"/>
    </source>
</evidence>
<dbReference type="SUPFAM" id="SSF46689">
    <property type="entry name" value="Homeodomain-like"/>
    <property type="match status" value="2"/>
</dbReference>
<dbReference type="PANTHER" id="PTHR43436:SF2">
    <property type="entry name" value="ARAC_XYLS FAMILY TRANSCRIPTIONAL REGULATOR"/>
    <property type="match status" value="1"/>
</dbReference>
<dbReference type="Pfam" id="PF06719">
    <property type="entry name" value="AraC_N"/>
    <property type="match status" value="1"/>
</dbReference>
<evidence type="ECO:0000259" key="3">
    <source>
        <dbReference type="PROSITE" id="PS01124"/>
    </source>
</evidence>
<gene>
    <name evidence="4" type="ORF">C0W93_15265</name>
</gene>
<dbReference type="PANTHER" id="PTHR43436">
    <property type="entry name" value="ARAC-FAMILY TRANSCRIPTIONAL REGULATOR"/>
    <property type="match status" value="1"/>
</dbReference>
<accession>A0A2T3KSI5</accession>
<dbReference type="Gene3D" id="1.10.10.60">
    <property type="entry name" value="Homeodomain-like"/>
    <property type="match status" value="2"/>
</dbReference>
<dbReference type="Pfam" id="PF12833">
    <property type="entry name" value="HTH_18"/>
    <property type="match status" value="1"/>
</dbReference>
<dbReference type="RefSeq" id="WP_060989593.1">
    <property type="nucleotide sequence ID" value="NZ_CP131587.1"/>
</dbReference>
<dbReference type="SMART" id="SM00342">
    <property type="entry name" value="HTH_ARAC"/>
    <property type="match status" value="1"/>
</dbReference>
<evidence type="ECO:0000256" key="1">
    <source>
        <dbReference type="ARBA" id="ARBA00023015"/>
    </source>
</evidence>
<sequence>MNEKLKQQLAKTAKTLCEYYGIADQTNRVDTILPGVRIFRIDRYHKLAPQMYEQGIVIIFQGNKIGYVNQHQFGYDVERCLIVTTPYPISCETFASPEMPLMGINIDLDINVISELVSLMQLEHPCWKTGDMRCGVATSQMTEPMYLCMLELLSVLHNPLDTKVLGTDLIRRFFYYLLQSEQGYLLAHYCEQDSSLAKIASVISYVQANFAQRLNVNELAEMAGMSVSVFHKVFKQVVTDPPLQYIKKIRLNHAKSYILQEGLAANIAAQRVGYESAAQFSREFKRYFGVPPSRIDENAGFISKSNNGYMK</sequence>
<organism evidence="4 5">
    <name type="scientific">Photobacterium leiognathi subsp. mandapamensis</name>
    <name type="common">Photobacterium mandapamensis</name>
    <dbReference type="NCBI Taxonomy" id="48408"/>
    <lineage>
        <taxon>Bacteria</taxon>
        <taxon>Pseudomonadati</taxon>
        <taxon>Pseudomonadota</taxon>
        <taxon>Gammaproteobacteria</taxon>
        <taxon>Vibrionales</taxon>
        <taxon>Vibrionaceae</taxon>
        <taxon>Photobacterium</taxon>
    </lineage>
</organism>
<dbReference type="InterPro" id="IPR009594">
    <property type="entry name" value="Tscrpt_reg_HTH_AraC_N"/>
</dbReference>
<reference evidence="4 5" key="1">
    <citation type="submission" date="2018-03" db="EMBL/GenBank/DDBJ databases">
        <title>Whole genome sequencing of Histamine producing bacteria.</title>
        <authorList>
            <person name="Butler K."/>
        </authorList>
    </citation>
    <scope>NUCLEOTIDE SEQUENCE [LARGE SCALE GENOMIC DNA]</scope>
    <source>
        <strain evidence="4 5">Res.4.1</strain>
    </source>
</reference>
<protein>
    <submittedName>
        <fullName evidence="4">AraC family transcriptional regulator</fullName>
    </submittedName>
</protein>
<dbReference type="AlphaFoldDB" id="A0A2T3KSI5"/>
<dbReference type="InterPro" id="IPR018060">
    <property type="entry name" value="HTH_AraC"/>
</dbReference>
<evidence type="ECO:0000313" key="5">
    <source>
        <dbReference type="Proteomes" id="UP000240530"/>
    </source>
</evidence>
<comment type="caution">
    <text evidence="4">The sequence shown here is derived from an EMBL/GenBank/DDBJ whole genome shotgun (WGS) entry which is preliminary data.</text>
</comment>